<dbReference type="OrthoDB" id="1014835at2"/>
<keyword evidence="3" id="KW-1185">Reference proteome</keyword>
<reference evidence="2 3" key="1">
    <citation type="submission" date="2009-09" db="EMBL/GenBank/DDBJ databases">
        <authorList>
            <person name="Weinstock G."/>
            <person name="Sodergren E."/>
            <person name="Clifton S."/>
            <person name="Fulton L."/>
            <person name="Fulton B."/>
            <person name="Courtney L."/>
            <person name="Fronick C."/>
            <person name="Harrison M."/>
            <person name="Strong C."/>
            <person name="Farmer C."/>
            <person name="Delahaunty K."/>
            <person name="Markovic C."/>
            <person name="Hall O."/>
            <person name="Minx P."/>
            <person name="Tomlinson C."/>
            <person name="Mitreva M."/>
            <person name="Nelson J."/>
            <person name="Hou S."/>
            <person name="Wollam A."/>
            <person name="Pepin K.H."/>
            <person name="Johnson M."/>
            <person name="Bhonagiri V."/>
            <person name="Nash W.E."/>
            <person name="Warren W."/>
            <person name="Chinwalla A."/>
            <person name="Mardis E.R."/>
            <person name="Wilson R.K."/>
        </authorList>
    </citation>
    <scope>NUCLEOTIDE SEQUENCE [LARGE SCALE GENOMIC DNA]</scope>
    <source>
        <strain evidence="2 3">F0319</strain>
    </source>
</reference>
<dbReference type="NCBIfam" id="NF033709">
    <property type="entry name" value="PorV_fam"/>
    <property type="match status" value="1"/>
</dbReference>
<protein>
    <recommendedName>
        <fullName evidence="4">Outer membrane insertion signal domain protein</fullName>
    </recommendedName>
</protein>
<evidence type="ECO:0008006" key="4">
    <source>
        <dbReference type="Google" id="ProtNLM"/>
    </source>
</evidence>
<dbReference type="AlphaFoldDB" id="C9MQG0"/>
<organism evidence="2 3">
    <name type="scientific">Prevotella veroralis F0319</name>
    <dbReference type="NCBI Taxonomy" id="649761"/>
    <lineage>
        <taxon>Bacteria</taxon>
        <taxon>Pseudomonadati</taxon>
        <taxon>Bacteroidota</taxon>
        <taxon>Bacteroidia</taxon>
        <taxon>Bacteroidales</taxon>
        <taxon>Prevotellaceae</taxon>
        <taxon>Prevotella</taxon>
    </lineage>
</organism>
<dbReference type="STRING" id="649761.HMPREF0973_01860"/>
<dbReference type="eggNOG" id="COG3637">
    <property type="taxonomic scope" value="Bacteria"/>
</dbReference>
<dbReference type="Proteomes" id="UP000003327">
    <property type="component" value="Unassembled WGS sequence"/>
</dbReference>
<proteinExistence type="predicted"/>
<dbReference type="RefSeq" id="WP_004383536.1">
    <property type="nucleotide sequence ID" value="NZ_GG698714.1"/>
</dbReference>
<comment type="caution">
    <text evidence="2">The sequence shown here is derived from an EMBL/GenBank/DDBJ whole genome shotgun (WGS) entry which is preliminary data.</text>
</comment>
<gene>
    <name evidence="2" type="ORF">HMPREF0973_01860</name>
</gene>
<name>C9MQG0_9BACT</name>
<evidence type="ECO:0000313" key="3">
    <source>
        <dbReference type="Proteomes" id="UP000003327"/>
    </source>
</evidence>
<dbReference type="EMBL" id="ACVA01000045">
    <property type="protein sequence ID" value="EEX18265.1"/>
    <property type="molecule type" value="Genomic_DNA"/>
</dbReference>
<feature type="signal peptide" evidence="1">
    <location>
        <begin position="1"/>
        <end position="22"/>
    </location>
</feature>
<sequence>MKTKYIILTACATLLGVAQANAQGQNLPILTANTDARAAAMGNTSVAAEGMLLYNNPTTIFSLDKRFTADASASLYEKAEGANGTFGLYAATIGYRFAKRHAAFAGFRYAGGLKFKGYDMSGEPTKDYQPYDWTIDLGYTYMIGNGFAAYTTGSIIFSHLSKNATGGAVTIGASYQNHEMTFAHRQASLMIDAKAGAIGPRLDFGNRNKTSLPTYFGVGGILSVDVADKHQVAAALSSRYFFQPADYKTFTASCGLEYTYNHLVAVRTGYEYGDHDLSHFTIGAGIKYKGLRLNGAYLLKTADAGSSYCTIGVGCDF</sequence>
<accession>C9MQG0</accession>
<feature type="chain" id="PRO_5002998036" description="Outer membrane insertion signal domain protein" evidence="1">
    <location>
        <begin position="23"/>
        <end position="317"/>
    </location>
</feature>
<evidence type="ECO:0000313" key="2">
    <source>
        <dbReference type="EMBL" id="EEX18265.1"/>
    </source>
</evidence>
<keyword evidence="1" id="KW-0732">Signal</keyword>
<evidence type="ECO:0000256" key="1">
    <source>
        <dbReference type="SAM" id="SignalP"/>
    </source>
</evidence>
<dbReference type="HOGENOM" id="CLU_058805_0_0_10"/>